<evidence type="ECO:0000256" key="3">
    <source>
        <dbReference type="ARBA" id="ARBA00023180"/>
    </source>
</evidence>
<protein>
    <submittedName>
        <fullName evidence="8">Dipeptidyl peptidase like 10</fullName>
    </submittedName>
</protein>
<dbReference type="SUPFAM" id="SSF82171">
    <property type="entry name" value="DPP6 N-terminal domain-like"/>
    <property type="match status" value="1"/>
</dbReference>
<dbReference type="PANTHER" id="PTHR11731:SF21">
    <property type="entry name" value="INACTIVE DIPEPTIDYL PEPTIDASE 10"/>
    <property type="match status" value="1"/>
</dbReference>
<dbReference type="InterPro" id="IPR050278">
    <property type="entry name" value="Serine_Prot_S9B/DPPIV"/>
</dbReference>
<accession>A0A8P0TVC2</accession>
<evidence type="ECO:0000256" key="5">
    <source>
        <dbReference type="SAM" id="Phobius"/>
    </source>
</evidence>
<dbReference type="Pfam" id="PF00930">
    <property type="entry name" value="DPPIV_N"/>
    <property type="match status" value="1"/>
</dbReference>
<evidence type="ECO:0000259" key="7">
    <source>
        <dbReference type="Pfam" id="PF00930"/>
    </source>
</evidence>
<organism evidence="8 9">
    <name type="scientific">Canis lupus familiaris</name>
    <name type="common">Dog</name>
    <name type="synonym">Canis familiaris</name>
    <dbReference type="NCBI Taxonomy" id="9615"/>
    <lineage>
        <taxon>Eukaryota</taxon>
        <taxon>Metazoa</taxon>
        <taxon>Chordata</taxon>
        <taxon>Craniata</taxon>
        <taxon>Vertebrata</taxon>
        <taxon>Euteleostomi</taxon>
        <taxon>Mammalia</taxon>
        <taxon>Eutheria</taxon>
        <taxon>Laurasiatheria</taxon>
        <taxon>Carnivora</taxon>
        <taxon>Caniformia</taxon>
        <taxon>Canidae</taxon>
        <taxon>Canis</taxon>
    </lineage>
</organism>
<dbReference type="InterPro" id="IPR029058">
    <property type="entry name" value="AB_hydrolase_fold"/>
</dbReference>
<evidence type="ECO:0000256" key="2">
    <source>
        <dbReference type="ARBA" id="ARBA00022968"/>
    </source>
</evidence>
<keyword evidence="5" id="KW-0472">Membrane</keyword>
<dbReference type="Gene3D" id="2.140.10.30">
    <property type="entry name" value="Dipeptidylpeptidase IV, N-terminal domain"/>
    <property type="match status" value="2"/>
</dbReference>
<dbReference type="GO" id="GO:0008236">
    <property type="term" value="F:serine-type peptidase activity"/>
    <property type="evidence" value="ECO:0007669"/>
    <property type="project" value="InterPro"/>
</dbReference>
<proteinExistence type="predicted"/>
<evidence type="ECO:0000313" key="9">
    <source>
        <dbReference type="Proteomes" id="UP000002254"/>
    </source>
</evidence>
<evidence type="ECO:0000256" key="1">
    <source>
        <dbReference type="ARBA" id="ARBA00004401"/>
    </source>
</evidence>
<feature type="domain" description="Dipeptidylpeptidase IV N-terminal" evidence="7">
    <location>
        <begin position="163"/>
        <end position="252"/>
    </location>
</feature>
<dbReference type="Ensembl" id="ENSCAFT00000108453.1">
    <property type="protein sequence ID" value="ENSCAFP00000074426.1"/>
    <property type="gene ID" value="ENSCAFG00000004970.5"/>
</dbReference>
<dbReference type="Gene3D" id="3.40.50.1820">
    <property type="entry name" value="alpha/beta hydrolase"/>
    <property type="match status" value="1"/>
</dbReference>
<gene>
    <name evidence="8" type="primary">DPP10</name>
</gene>
<sequence length="546" mass="62284">MTAMKQEQQPTPGARASQAPPADQELGSNSPPQRNWKGIAIALLVILVVCSLITMSVILLTPDELTNSSETRLSLEDLFRRDFVLHDPDARWINDTDVVYKSENGHVIKLNIETNATTLLLENTTFVTFKASKHSVSPDLKYVLLAYDVKQVKESFMEFIISFQKYEMTSDTWLSKQNEEPVFSRDGSKFFMTVPVKQGGRGEFHHIAMFLVQSKSEQITVRHLTSGNWEVIKILAYDETTQKIFTFYTCTHPQTSLRKKDYFILEGNSMLKEAILKKKIIKSEIKMLHIDDYELPLQLSFPKDFTDRNQYALLLIMDEEPGGQLVTDKFHIDWDSVLVDTDNVITARFDGRGSGFQGLKILQEIHRRLGSVEVKDQIAAVKFLLKQPYIDSKRLSIFGKGYGGYIASMILKSDEKLFKCGSVIAPITDLKLYASAFSERYLGMPSREESTYQASSVLHNIHGFKEENILIIHGTADTKVHFQHSAELIKHLIKAGVNYTMQVYPDEGHNISEKSKYHLYSTILRFFSDCLKEEIPVLPQEPEEDE</sequence>
<dbReference type="InterPro" id="IPR001375">
    <property type="entry name" value="Peptidase_S9_cat"/>
</dbReference>
<feature type="domain" description="Peptidase S9 prolyl oligopeptidase catalytic" evidence="6">
    <location>
        <begin position="331"/>
        <end position="533"/>
    </location>
</feature>
<dbReference type="AlphaFoldDB" id="A0A8P0TVC2"/>
<dbReference type="GO" id="GO:0005886">
    <property type="term" value="C:plasma membrane"/>
    <property type="evidence" value="ECO:0007669"/>
    <property type="project" value="UniProtKB-SubCell"/>
</dbReference>
<reference evidence="8" key="2">
    <citation type="submission" date="2025-08" db="UniProtKB">
        <authorList>
            <consortium name="Ensembl"/>
        </authorList>
    </citation>
    <scope>IDENTIFICATION</scope>
</reference>
<keyword evidence="5" id="KW-1133">Transmembrane helix</keyword>
<dbReference type="Proteomes" id="UP000002254">
    <property type="component" value="Chromosome 19"/>
</dbReference>
<evidence type="ECO:0000256" key="4">
    <source>
        <dbReference type="SAM" id="MobiDB-lite"/>
    </source>
</evidence>
<feature type="transmembrane region" description="Helical" evidence="5">
    <location>
        <begin position="39"/>
        <end position="60"/>
    </location>
</feature>
<name>A0A8P0TVC2_CANLF</name>
<dbReference type="InterPro" id="IPR002469">
    <property type="entry name" value="Peptidase_S9B_N"/>
</dbReference>
<dbReference type="Pfam" id="PF00326">
    <property type="entry name" value="Peptidase_S9"/>
    <property type="match status" value="1"/>
</dbReference>
<evidence type="ECO:0000313" key="8">
    <source>
        <dbReference type="Ensembl" id="ENSCAFP00000074426.1"/>
    </source>
</evidence>
<comment type="subcellular location">
    <subcellularLocation>
        <location evidence="1">Cell membrane</location>
        <topology evidence="1">Single-pass type II membrane protein</topology>
    </subcellularLocation>
</comment>
<keyword evidence="5" id="KW-0812">Transmembrane</keyword>
<keyword evidence="3" id="KW-0325">Glycoprotein</keyword>
<dbReference type="FunFam" id="3.40.50.1820:FF:000003">
    <property type="entry name" value="Dipeptidyl peptidase 4"/>
    <property type="match status" value="1"/>
</dbReference>
<evidence type="ECO:0000259" key="6">
    <source>
        <dbReference type="Pfam" id="PF00326"/>
    </source>
</evidence>
<feature type="compositionally biased region" description="Polar residues" evidence="4">
    <location>
        <begin position="1"/>
        <end position="11"/>
    </location>
</feature>
<dbReference type="PANTHER" id="PTHR11731">
    <property type="entry name" value="PROTEASE FAMILY S9B,C DIPEPTIDYL-PEPTIDASE IV-RELATED"/>
    <property type="match status" value="1"/>
</dbReference>
<reference evidence="8 9" key="1">
    <citation type="journal article" date="2005" name="Nature">
        <title>Genome sequence, comparative analysis and haplotype structure of the domestic dog.</title>
        <authorList>
            <consortium name="Broad Sequencing Platform"/>
            <person name="Lindblad-Toh K."/>
            <person name="Wade C.M."/>
            <person name="Mikkelsen T.S."/>
            <person name="Karlsson E.K."/>
            <person name="Jaffe D.B."/>
            <person name="Kamal M."/>
            <person name="Clamp M."/>
            <person name="Chang J.L."/>
            <person name="Kulbokas E.J. III"/>
            <person name="Zody M.C."/>
            <person name="Mauceli E."/>
            <person name="Xie X."/>
            <person name="Breen M."/>
            <person name="Wayne R.K."/>
            <person name="Ostrander E.A."/>
            <person name="Ponting C.P."/>
            <person name="Galibert F."/>
            <person name="Smith D.R."/>
            <person name="DeJong P.J."/>
            <person name="Kirkness E."/>
            <person name="Alvarez P."/>
            <person name="Biagi T."/>
            <person name="Brockman W."/>
            <person name="Butler J."/>
            <person name="Chin C.W."/>
            <person name="Cook A."/>
            <person name="Cuff J."/>
            <person name="Daly M.J."/>
            <person name="DeCaprio D."/>
            <person name="Gnerre S."/>
            <person name="Grabherr M."/>
            <person name="Kellis M."/>
            <person name="Kleber M."/>
            <person name="Bardeleben C."/>
            <person name="Goodstadt L."/>
            <person name="Heger A."/>
            <person name="Hitte C."/>
            <person name="Kim L."/>
            <person name="Koepfli K.P."/>
            <person name="Parker H.G."/>
            <person name="Pollinger J.P."/>
            <person name="Searle S.M."/>
            <person name="Sutter N.B."/>
            <person name="Thomas R."/>
            <person name="Webber C."/>
            <person name="Baldwin J."/>
            <person name="Abebe A."/>
            <person name="Abouelleil A."/>
            <person name="Aftuck L."/>
            <person name="Ait-Zahra M."/>
            <person name="Aldredge T."/>
            <person name="Allen N."/>
            <person name="An P."/>
            <person name="Anderson S."/>
            <person name="Antoine C."/>
            <person name="Arachchi H."/>
            <person name="Aslam A."/>
            <person name="Ayotte L."/>
            <person name="Bachantsang P."/>
            <person name="Barry A."/>
            <person name="Bayul T."/>
            <person name="Benamara M."/>
            <person name="Berlin A."/>
            <person name="Bessette D."/>
            <person name="Blitshteyn B."/>
            <person name="Bloom T."/>
            <person name="Blye J."/>
            <person name="Boguslavskiy L."/>
            <person name="Bonnet C."/>
            <person name="Boukhgalter B."/>
            <person name="Brown A."/>
            <person name="Cahill P."/>
            <person name="Calixte N."/>
            <person name="Camarata J."/>
            <person name="Cheshatsang Y."/>
            <person name="Chu J."/>
            <person name="Citroen M."/>
            <person name="Collymore A."/>
            <person name="Cooke P."/>
            <person name="Dawoe T."/>
            <person name="Daza R."/>
            <person name="Decktor K."/>
            <person name="DeGray S."/>
            <person name="Dhargay N."/>
            <person name="Dooley K."/>
            <person name="Dooley K."/>
            <person name="Dorje P."/>
            <person name="Dorjee K."/>
            <person name="Dorris L."/>
            <person name="Duffey N."/>
            <person name="Dupes A."/>
            <person name="Egbiremolen O."/>
            <person name="Elong R."/>
            <person name="Falk J."/>
            <person name="Farina A."/>
            <person name="Faro S."/>
            <person name="Ferguson D."/>
            <person name="Ferreira P."/>
            <person name="Fisher S."/>
            <person name="FitzGerald M."/>
            <person name="Foley K."/>
            <person name="Foley C."/>
            <person name="Franke A."/>
            <person name="Friedrich D."/>
            <person name="Gage D."/>
            <person name="Garber M."/>
            <person name="Gearin G."/>
            <person name="Giannoukos G."/>
            <person name="Goode T."/>
            <person name="Goyette A."/>
            <person name="Graham J."/>
            <person name="Grandbois E."/>
            <person name="Gyaltsen K."/>
            <person name="Hafez N."/>
            <person name="Hagopian D."/>
            <person name="Hagos B."/>
            <person name="Hall J."/>
            <person name="Healy C."/>
            <person name="Hegarty R."/>
            <person name="Honan T."/>
            <person name="Horn A."/>
            <person name="Houde N."/>
            <person name="Hughes L."/>
            <person name="Hunnicutt L."/>
            <person name="Husby M."/>
            <person name="Jester B."/>
            <person name="Jones C."/>
            <person name="Kamat A."/>
            <person name="Kanga B."/>
            <person name="Kells C."/>
            <person name="Khazanovich D."/>
            <person name="Kieu A.C."/>
            <person name="Kisner P."/>
            <person name="Kumar M."/>
            <person name="Lance K."/>
            <person name="Landers T."/>
            <person name="Lara M."/>
            <person name="Lee W."/>
            <person name="Leger J.P."/>
            <person name="Lennon N."/>
            <person name="Leuper L."/>
            <person name="LeVine S."/>
            <person name="Liu J."/>
            <person name="Liu X."/>
            <person name="Lokyitsang Y."/>
            <person name="Lokyitsang T."/>
            <person name="Lui A."/>
            <person name="Macdonald J."/>
            <person name="Major J."/>
            <person name="Marabella R."/>
            <person name="Maru K."/>
            <person name="Matthews C."/>
            <person name="McDonough S."/>
            <person name="Mehta T."/>
            <person name="Meldrim J."/>
            <person name="Melnikov A."/>
            <person name="Meneus L."/>
            <person name="Mihalev A."/>
            <person name="Mihova T."/>
            <person name="Miller K."/>
            <person name="Mittelman R."/>
            <person name="Mlenga V."/>
            <person name="Mulrain L."/>
            <person name="Munson G."/>
            <person name="Navidi A."/>
            <person name="Naylor J."/>
            <person name="Nguyen T."/>
            <person name="Nguyen N."/>
            <person name="Nguyen C."/>
            <person name="Nguyen T."/>
            <person name="Nicol R."/>
            <person name="Norbu N."/>
            <person name="Norbu C."/>
            <person name="Novod N."/>
            <person name="Nyima T."/>
            <person name="Olandt P."/>
            <person name="O'Neill B."/>
            <person name="O'Neill K."/>
            <person name="Osman S."/>
            <person name="Oyono L."/>
            <person name="Patti C."/>
            <person name="Perrin D."/>
            <person name="Phunkhang P."/>
            <person name="Pierre F."/>
            <person name="Priest M."/>
            <person name="Rachupka A."/>
            <person name="Raghuraman S."/>
            <person name="Rameau R."/>
            <person name="Ray V."/>
            <person name="Raymond C."/>
            <person name="Rege F."/>
            <person name="Rise C."/>
            <person name="Rogers J."/>
            <person name="Rogov P."/>
            <person name="Sahalie J."/>
            <person name="Settipalli S."/>
            <person name="Sharpe T."/>
            <person name="Shea T."/>
            <person name="Sheehan M."/>
            <person name="Sherpa N."/>
            <person name="Shi J."/>
            <person name="Shih D."/>
            <person name="Sloan J."/>
            <person name="Smith C."/>
            <person name="Sparrow T."/>
            <person name="Stalker J."/>
            <person name="Stange-Thomann N."/>
            <person name="Stavropoulos S."/>
            <person name="Stone C."/>
            <person name="Stone S."/>
            <person name="Sykes S."/>
            <person name="Tchuinga P."/>
            <person name="Tenzing P."/>
            <person name="Tesfaye S."/>
            <person name="Thoulutsang D."/>
            <person name="Thoulutsang Y."/>
            <person name="Topham K."/>
            <person name="Topping I."/>
            <person name="Tsamla T."/>
            <person name="Vassiliev H."/>
            <person name="Venkataraman V."/>
            <person name="Vo A."/>
            <person name="Wangchuk T."/>
            <person name="Wangdi T."/>
            <person name="Weiand M."/>
            <person name="Wilkinson J."/>
            <person name="Wilson A."/>
            <person name="Yadav S."/>
            <person name="Yang S."/>
            <person name="Yang X."/>
            <person name="Young G."/>
            <person name="Yu Q."/>
            <person name="Zainoun J."/>
            <person name="Zembek L."/>
            <person name="Zimmer A."/>
            <person name="Lander E.S."/>
        </authorList>
    </citation>
    <scope>NUCLEOTIDE SEQUENCE [LARGE SCALE GENOMIC DNA]</scope>
    <source>
        <strain evidence="8">Boxer</strain>
    </source>
</reference>
<dbReference type="SUPFAM" id="SSF53474">
    <property type="entry name" value="alpha/beta-Hydrolases"/>
    <property type="match status" value="1"/>
</dbReference>
<keyword evidence="2" id="KW-0735">Signal-anchor</keyword>
<dbReference type="OrthoDB" id="16520at2759"/>
<feature type="region of interest" description="Disordered" evidence="4">
    <location>
        <begin position="1"/>
        <end position="31"/>
    </location>
</feature>
<dbReference type="GO" id="GO:0006508">
    <property type="term" value="P:proteolysis"/>
    <property type="evidence" value="ECO:0007669"/>
    <property type="project" value="InterPro"/>
</dbReference>